<keyword evidence="5" id="KW-1185">Reference proteome</keyword>
<dbReference type="InterPro" id="IPR029044">
    <property type="entry name" value="Nucleotide-diphossugar_trans"/>
</dbReference>
<dbReference type="Pfam" id="PF02709">
    <property type="entry name" value="Glyco_transf_7C"/>
    <property type="match status" value="1"/>
</dbReference>
<dbReference type="PANTHER" id="PTHR43685:SF3">
    <property type="entry name" value="SLR2126 PROTEIN"/>
    <property type="match status" value="1"/>
</dbReference>
<dbReference type="InterPro" id="IPR001173">
    <property type="entry name" value="Glyco_trans_2-like"/>
</dbReference>
<reference evidence="4 5" key="1">
    <citation type="submission" date="2022-06" db="EMBL/GenBank/DDBJ databases">
        <title>Genomic Encyclopedia of Archaeal and Bacterial Type Strains, Phase II (KMG-II): from individual species to whole genera.</title>
        <authorList>
            <person name="Goeker M."/>
        </authorList>
    </citation>
    <scope>NUCLEOTIDE SEQUENCE [LARGE SCALE GENOMIC DNA]</scope>
    <source>
        <strain evidence="4 5">DSM 44255</strain>
    </source>
</reference>
<sequence length="419" mass="47051">MIDQRRPQASIIIPTYNRAPFLERQLRSLAGQHLDREEFEVIVADDGSTDETRDVVRKFTRLLRINYVYQEDRGFRVARARNLGARAATSPLLIFLDAGTLTGRDFVQSHIDAHADDDRKFAVGFTHGYNPWQPYRPLAHLLEELGPDETMRRCLGDAGFQDLRYSRYERLKFDLSGLVAPWVDCWSGNLSVSTTDFTSAGGFDESFESWGGEDLELGYRLTKAGLAMRVAADAWCIEIPHDRDQAANDLAGRSNSWKVWDRHPAPETEIFGAMYGSGRIEPSFEHEYATFLAWREAAAPIDVRHEVRAAITATRSAAARVAVIGCGAVLEDMLPRDSAYTLIDFDAEFIGNLQGHSPSPRVHALGIRTPLRTASHDLVIVTSRLRGLWKRWGPDILQEAERIGTHTLVSDSLKPTDAR</sequence>
<evidence type="ECO:0000259" key="2">
    <source>
        <dbReference type="Pfam" id="PF00535"/>
    </source>
</evidence>
<evidence type="ECO:0000313" key="4">
    <source>
        <dbReference type="EMBL" id="MCP2267898.1"/>
    </source>
</evidence>
<evidence type="ECO:0000313" key="5">
    <source>
        <dbReference type="Proteomes" id="UP001205185"/>
    </source>
</evidence>
<dbReference type="RefSeq" id="WP_253884812.1">
    <property type="nucleotide sequence ID" value="NZ_BAAAVB010000002.1"/>
</dbReference>
<dbReference type="Gene3D" id="3.90.550.10">
    <property type="entry name" value="Spore Coat Polysaccharide Biosynthesis Protein SpsA, Chain A"/>
    <property type="match status" value="1"/>
</dbReference>
<feature type="domain" description="Galactosyltransferase C-terminal" evidence="3">
    <location>
        <begin position="176"/>
        <end position="230"/>
    </location>
</feature>
<dbReference type="InterPro" id="IPR050834">
    <property type="entry name" value="Glycosyltransf_2"/>
</dbReference>
<dbReference type="EMBL" id="JAMTCO010000001">
    <property type="protein sequence ID" value="MCP2267898.1"/>
    <property type="molecule type" value="Genomic_DNA"/>
</dbReference>
<comment type="caution">
    <text evidence="4">The sequence shown here is derived from an EMBL/GenBank/DDBJ whole genome shotgun (WGS) entry which is preliminary data.</text>
</comment>
<feature type="domain" description="Glycosyltransferase 2-like" evidence="2">
    <location>
        <begin position="10"/>
        <end position="138"/>
    </location>
</feature>
<dbReference type="PANTHER" id="PTHR43685">
    <property type="entry name" value="GLYCOSYLTRANSFERASE"/>
    <property type="match status" value="1"/>
</dbReference>
<proteinExistence type="predicted"/>
<evidence type="ECO:0000256" key="1">
    <source>
        <dbReference type="ARBA" id="ARBA00022679"/>
    </source>
</evidence>
<accession>A0ABT1I5J3</accession>
<organism evidence="4 5">
    <name type="scientific">Actinokineospora diospyrosa</name>
    <dbReference type="NCBI Taxonomy" id="103728"/>
    <lineage>
        <taxon>Bacteria</taxon>
        <taxon>Bacillati</taxon>
        <taxon>Actinomycetota</taxon>
        <taxon>Actinomycetes</taxon>
        <taxon>Pseudonocardiales</taxon>
        <taxon>Pseudonocardiaceae</taxon>
        <taxon>Actinokineospora</taxon>
    </lineage>
</organism>
<keyword evidence="1" id="KW-0808">Transferase</keyword>
<dbReference type="Proteomes" id="UP001205185">
    <property type="component" value="Unassembled WGS sequence"/>
</dbReference>
<protein>
    <submittedName>
        <fullName evidence="4">Glycosyltransferase, GT2 family</fullName>
    </submittedName>
</protein>
<gene>
    <name evidence="4" type="ORF">LV75_000380</name>
</gene>
<name>A0ABT1I5J3_9PSEU</name>
<dbReference type="Pfam" id="PF00535">
    <property type="entry name" value="Glycos_transf_2"/>
    <property type="match status" value="1"/>
</dbReference>
<evidence type="ECO:0000259" key="3">
    <source>
        <dbReference type="Pfam" id="PF02709"/>
    </source>
</evidence>
<dbReference type="InterPro" id="IPR027791">
    <property type="entry name" value="Galactosyl_T_C"/>
</dbReference>
<dbReference type="SUPFAM" id="SSF53448">
    <property type="entry name" value="Nucleotide-diphospho-sugar transferases"/>
    <property type="match status" value="1"/>
</dbReference>